<keyword evidence="3" id="KW-1185">Reference proteome</keyword>
<keyword evidence="1" id="KW-0472">Membrane</keyword>
<dbReference type="RefSeq" id="WP_169625576.1">
    <property type="nucleotide sequence ID" value="NZ_JABBNT010000003.1"/>
</dbReference>
<dbReference type="GO" id="GO:0016301">
    <property type="term" value="F:kinase activity"/>
    <property type="evidence" value="ECO:0007669"/>
    <property type="project" value="UniProtKB-KW"/>
</dbReference>
<gene>
    <name evidence="2" type="ORF">HH303_12075</name>
</gene>
<feature type="transmembrane region" description="Helical" evidence="1">
    <location>
        <begin position="101"/>
        <end position="121"/>
    </location>
</feature>
<protein>
    <submittedName>
        <fullName evidence="2">Ribokinase</fullName>
    </submittedName>
</protein>
<dbReference type="InterPro" id="IPR021497">
    <property type="entry name" value="GTA_holin_3TM"/>
</dbReference>
<keyword evidence="2" id="KW-0808">Transferase</keyword>
<dbReference type="Pfam" id="PF11351">
    <property type="entry name" value="GTA_holin_3TM"/>
    <property type="match status" value="1"/>
</dbReference>
<keyword evidence="1" id="KW-1133">Transmembrane helix</keyword>
<accession>A0A7Y0E117</accession>
<dbReference type="AlphaFoldDB" id="A0A7Y0E117"/>
<proteinExistence type="predicted"/>
<dbReference type="Proteomes" id="UP000539372">
    <property type="component" value="Unassembled WGS sequence"/>
</dbReference>
<keyword evidence="1" id="KW-0812">Transmembrane</keyword>
<sequence>MLPALLAQIGLPLLVKAVGGALSGSDNAVAKAAGSALSKLDAEIETGRLTGTDLAEANRHLEAMAAQAAETDRAWLDQVNRTIRAEVASDDAYVRRMRPTFGYIMAITWAAQMGAVAYIVAVEPDKAGTVLNGLSALGTIWTVGLSVLGIYVYRRSSEKQAAPINGPNPLSALIDKITKR</sequence>
<reference evidence="2 3" key="1">
    <citation type="submission" date="2020-04" db="EMBL/GenBank/DDBJ databases">
        <title>Rhodospirillaceae bacterium KN72 isolated from deep sea.</title>
        <authorList>
            <person name="Zhang D.-C."/>
        </authorList>
    </citation>
    <scope>NUCLEOTIDE SEQUENCE [LARGE SCALE GENOMIC DNA]</scope>
    <source>
        <strain evidence="2 3">KN72</strain>
    </source>
</reference>
<dbReference type="EMBL" id="JABBNT010000003">
    <property type="protein sequence ID" value="NMM45221.1"/>
    <property type="molecule type" value="Genomic_DNA"/>
</dbReference>
<organism evidence="2 3">
    <name type="scientific">Pacificispira spongiicola</name>
    <dbReference type="NCBI Taxonomy" id="2729598"/>
    <lineage>
        <taxon>Bacteria</taxon>
        <taxon>Pseudomonadati</taxon>
        <taxon>Pseudomonadota</taxon>
        <taxon>Alphaproteobacteria</taxon>
        <taxon>Rhodospirillales</taxon>
        <taxon>Rhodospirillaceae</taxon>
        <taxon>Pacificispira</taxon>
    </lineage>
</organism>
<comment type="caution">
    <text evidence="2">The sequence shown here is derived from an EMBL/GenBank/DDBJ whole genome shotgun (WGS) entry which is preliminary data.</text>
</comment>
<evidence type="ECO:0000313" key="3">
    <source>
        <dbReference type="Proteomes" id="UP000539372"/>
    </source>
</evidence>
<evidence type="ECO:0000313" key="2">
    <source>
        <dbReference type="EMBL" id="NMM45221.1"/>
    </source>
</evidence>
<name>A0A7Y0E117_9PROT</name>
<evidence type="ECO:0000256" key="1">
    <source>
        <dbReference type="SAM" id="Phobius"/>
    </source>
</evidence>
<keyword evidence="2" id="KW-0418">Kinase</keyword>
<feature type="transmembrane region" description="Helical" evidence="1">
    <location>
        <begin position="133"/>
        <end position="153"/>
    </location>
</feature>